<dbReference type="GO" id="GO:0003700">
    <property type="term" value="F:DNA-binding transcription factor activity"/>
    <property type="evidence" value="ECO:0007669"/>
    <property type="project" value="InterPro"/>
</dbReference>
<evidence type="ECO:0000313" key="6">
    <source>
        <dbReference type="EMBL" id="KAF5893073.1"/>
    </source>
</evidence>
<dbReference type="OrthoDB" id="5964374at2759"/>
<dbReference type="Pfam" id="PF01056">
    <property type="entry name" value="Myc_N"/>
    <property type="match status" value="1"/>
</dbReference>
<protein>
    <submittedName>
        <fullName evidence="6">N-myc proto-oncogene protein</fullName>
    </submittedName>
</protein>
<evidence type="ECO:0000313" key="7">
    <source>
        <dbReference type="Proteomes" id="UP000727407"/>
    </source>
</evidence>
<name>A0A8J4X4T9_CLAMG</name>
<evidence type="ECO:0000256" key="2">
    <source>
        <dbReference type="ARBA" id="ARBA00023242"/>
    </source>
</evidence>
<feature type="compositionally biased region" description="Basic and acidic residues" evidence="4">
    <location>
        <begin position="212"/>
        <end position="224"/>
    </location>
</feature>
<feature type="domain" description="Transcription regulator Myc N-terminal" evidence="5">
    <location>
        <begin position="11"/>
        <end position="211"/>
    </location>
</feature>
<dbReference type="AlphaFoldDB" id="A0A8J4X4T9"/>
<sequence length="224" mass="23603">FVVIKNTMPAVMKNSDLEFDSFQPCFYPDEDDFYLCGPGEDIWKKFELLPTPPRSPSRAALASGDAGLECASAGVFGLGDPLDWASELLLLPPQDAEDEAWRAPESDLFGACALDDPVILQDCMWSGFSAREKLERVVNEKLGRAVSSGSSAAAASAAAAASSGAPGLKSSAVKAPEANRAATECVDPAVVFPFPVNKRNGAQSANLSRSASVDRRADDTPSDS</sequence>
<dbReference type="PRINTS" id="PR00044">
    <property type="entry name" value="LEUZIPPRMYC"/>
</dbReference>
<comment type="subcellular location">
    <subcellularLocation>
        <location evidence="1">Nucleus</location>
    </subcellularLocation>
</comment>
<dbReference type="InterPro" id="IPR012682">
    <property type="entry name" value="Tscrpt_reg_Myc_N"/>
</dbReference>
<dbReference type="InterPro" id="IPR050433">
    <property type="entry name" value="Myc_transcription_factors"/>
</dbReference>
<feature type="compositionally biased region" description="Polar residues" evidence="4">
    <location>
        <begin position="200"/>
        <end position="211"/>
    </location>
</feature>
<feature type="region of interest" description="Disordered" evidence="4">
    <location>
        <begin position="195"/>
        <end position="224"/>
    </location>
</feature>
<evidence type="ECO:0000259" key="5">
    <source>
        <dbReference type="Pfam" id="PF01056"/>
    </source>
</evidence>
<proteinExistence type="predicted"/>
<feature type="non-terminal residue" evidence="6">
    <location>
        <position position="224"/>
    </location>
</feature>
<evidence type="ECO:0000256" key="3">
    <source>
        <dbReference type="ARBA" id="ARBA00025872"/>
    </source>
</evidence>
<gene>
    <name evidence="6" type="primary">mycn</name>
    <name evidence="6" type="ORF">DAT39_017219</name>
</gene>
<organism evidence="6 7">
    <name type="scientific">Clarias magur</name>
    <name type="common">Asian catfish</name>
    <name type="synonym">Macropteronotus magur</name>
    <dbReference type="NCBI Taxonomy" id="1594786"/>
    <lineage>
        <taxon>Eukaryota</taxon>
        <taxon>Metazoa</taxon>
        <taxon>Chordata</taxon>
        <taxon>Craniata</taxon>
        <taxon>Vertebrata</taxon>
        <taxon>Euteleostomi</taxon>
        <taxon>Actinopterygii</taxon>
        <taxon>Neopterygii</taxon>
        <taxon>Teleostei</taxon>
        <taxon>Ostariophysi</taxon>
        <taxon>Siluriformes</taxon>
        <taxon>Clariidae</taxon>
        <taxon>Clarias</taxon>
    </lineage>
</organism>
<dbReference type="EMBL" id="QNUK01000454">
    <property type="protein sequence ID" value="KAF5893073.1"/>
    <property type="molecule type" value="Genomic_DNA"/>
</dbReference>
<evidence type="ECO:0000256" key="4">
    <source>
        <dbReference type="SAM" id="MobiDB-lite"/>
    </source>
</evidence>
<keyword evidence="2" id="KW-0539">Nucleus</keyword>
<dbReference type="GO" id="GO:0005634">
    <property type="term" value="C:nucleus"/>
    <property type="evidence" value="ECO:0007669"/>
    <property type="project" value="UniProtKB-SubCell"/>
</dbReference>
<reference evidence="6" key="1">
    <citation type="submission" date="2020-07" db="EMBL/GenBank/DDBJ databases">
        <title>Clarias magur genome sequencing, assembly and annotation.</title>
        <authorList>
            <person name="Kushwaha B."/>
            <person name="Kumar R."/>
            <person name="Das P."/>
            <person name="Joshi C.G."/>
            <person name="Kumar D."/>
            <person name="Nagpure N.S."/>
            <person name="Pandey M."/>
            <person name="Agarwal S."/>
            <person name="Srivastava S."/>
            <person name="Singh M."/>
            <person name="Sahoo L."/>
            <person name="Jayasankar P."/>
            <person name="Meher P.K."/>
            <person name="Koringa P.G."/>
            <person name="Iquebal M.A."/>
            <person name="Das S.P."/>
            <person name="Bit A."/>
            <person name="Patnaik S."/>
            <person name="Patel N."/>
            <person name="Shah T.M."/>
            <person name="Hinsu A."/>
            <person name="Jena J.K."/>
        </authorList>
    </citation>
    <scope>NUCLEOTIDE SEQUENCE</scope>
    <source>
        <strain evidence="6">CIFAMagur01</strain>
        <tissue evidence="6">Testis</tissue>
    </source>
</reference>
<comment type="subunit">
    <text evidence="3">Efficient DNA binding requires dimerization with another bHLH protein. Binds DNA as a heterodimer with MAX.</text>
</comment>
<comment type="caution">
    <text evidence="6">The sequence shown here is derived from an EMBL/GenBank/DDBJ whole genome shotgun (WGS) entry which is preliminary data.</text>
</comment>
<dbReference type="PANTHER" id="PTHR45851">
    <property type="entry name" value="MYC PROTO-ONCOGENE"/>
    <property type="match status" value="1"/>
</dbReference>
<keyword evidence="7" id="KW-1185">Reference proteome</keyword>
<accession>A0A8J4X4T9</accession>
<feature type="non-terminal residue" evidence="6">
    <location>
        <position position="1"/>
    </location>
</feature>
<dbReference type="Proteomes" id="UP000727407">
    <property type="component" value="Unassembled WGS sequence"/>
</dbReference>
<dbReference type="InterPro" id="IPR002418">
    <property type="entry name" value="Tscrpt_reg_Myc"/>
</dbReference>
<evidence type="ECO:0000256" key="1">
    <source>
        <dbReference type="ARBA" id="ARBA00004123"/>
    </source>
</evidence>